<evidence type="ECO:0000313" key="3">
    <source>
        <dbReference type="Proteomes" id="UP001054837"/>
    </source>
</evidence>
<dbReference type="Proteomes" id="UP001054837">
    <property type="component" value="Unassembled WGS sequence"/>
</dbReference>
<accession>A0AAV4NHT0</accession>
<protein>
    <submittedName>
        <fullName evidence="2">Uncharacterized protein</fullName>
    </submittedName>
</protein>
<name>A0AAV4NHT0_9ARAC</name>
<organism evidence="2 3">
    <name type="scientific">Caerostris darwini</name>
    <dbReference type="NCBI Taxonomy" id="1538125"/>
    <lineage>
        <taxon>Eukaryota</taxon>
        <taxon>Metazoa</taxon>
        <taxon>Ecdysozoa</taxon>
        <taxon>Arthropoda</taxon>
        <taxon>Chelicerata</taxon>
        <taxon>Arachnida</taxon>
        <taxon>Araneae</taxon>
        <taxon>Araneomorphae</taxon>
        <taxon>Entelegynae</taxon>
        <taxon>Araneoidea</taxon>
        <taxon>Araneidae</taxon>
        <taxon>Caerostris</taxon>
    </lineage>
</organism>
<reference evidence="2 3" key="1">
    <citation type="submission" date="2021-06" db="EMBL/GenBank/DDBJ databases">
        <title>Caerostris darwini draft genome.</title>
        <authorList>
            <person name="Kono N."/>
            <person name="Arakawa K."/>
        </authorList>
    </citation>
    <scope>NUCLEOTIDE SEQUENCE [LARGE SCALE GENOMIC DNA]</scope>
</reference>
<feature type="compositionally biased region" description="Pro residues" evidence="1">
    <location>
        <begin position="38"/>
        <end position="57"/>
    </location>
</feature>
<gene>
    <name evidence="2" type="ORF">CDAR_516031</name>
</gene>
<proteinExistence type="predicted"/>
<sequence>MSGKSFDRVSKYSVPDYVCVRVHPLSDGRGTWVTHASEPPPPPLLDDGWPPPHPPPEGVVRIREEGVLRGCSKRKQKKKTKKVFASDGEFVNAACDGWREEHRFVTRKSCGKGFTCGEDRDFSVSHSLG</sequence>
<feature type="region of interest" description="Disordered" evidence="1">
    <location>
        <begin position="31"/>
        <end position="57"/>
    </location>
</feature>
<keyword evidence="3" id="KW-1185">Reference proteome</keyword>
<comment type="caution">
    <text evidence="2">The sequence shown here is derived from an EMBL/GenBank/DDBJ whole genome shotgun (WGS) entry which is preliminary data.</text>
</comment>
<dbReference type="EMBL" id="BPLQ01001678">
    <property type="protein sequence ID" value="GIX83899.1"/>
    <property type="molecule type" value="Genomic_DNA"/>
</dbReference>
<evidence type="ECO:0000256" key="1">
    <source>
        <dbReference type="SAM" id="MobiDB-lite"/>
    </source>
</evidence>
<dbReference type="AlphaFoldDB" id="A0AAV4NHT0"/>
<evidence type="ECO:0000313" key="2">
    <source>
        <dbReference type="EMBL" id="GIX83899.1"/>
    </source>
</evidence>